<feature type="domain" description="Zn(2)-C6 fungal-type" evidence="9">
    <location>
        <begin position="16"/>
        <end position="46"/>
    </location>
</feature>
<dbReference type="EMBL" id="MCGT01000025">
    <property type="protein sequence ID" value="ORX49825.1"/>
    <property type="molecule type" value="Genomic_DNA"/>
</dbReference>
<dbReference type="InterPro" id="IPR036864">
    <property type="entry name" value="Zn2-C6_fun-type_DNA-bd_sf"/>
</dbReference>
<dbReference type="InterPro" id="IPR051615">
    <property type="entry name" value="Transcr_Regulatory_Elem"/>
</dbReference>
<dbReference type="InterPro" id="IPR007219">
    <property type="entry name" value="XnlR_reg_dom"/>
</dbReference>
<dbReference type="GO" id="GO:0000981">
    <property type="term" value="F:DNA-binding transcription factor activity, RNA polymerase II-specific"/>
    <property type="evidence" value="ECO:0007669"/>
    <property type="project" value="InterPro"/>
</dbReference>
<dbReference type="PANTHER" id="PTHR31313:SF81">
    <property type="entry name" value="TY1 ENHANCER ACTIVATOR"/>
    <property type="match status" value="1"/>
</dbReference>
<evidence type="ECO:0000256" key="1">
    <source>
        <dbReference type="ARBA" id="ARBA00004123"/>
    </source>
</evidence>
<keyword evidence="3" id="KW-0862">Zinc</keyword>
<keyword evidence="11" id="KW-1185">Reference proteome</keyword>
<keyword evidence="2" id="KW-0479">Metal-binding</keyword>
<dbReference type="Proteomes" id="UP000242146">
    <property type="component" value="Unassembled WGS sequence"/>
</dbReference>
<feature type="compositionally biased region" description="Basic and acidic residues" evidence="8">
    <location>
        <begin position="147"/>
        <end position="180"/>
    </location>
</feature>
<gene>
    <name evidence="10" type="ORF">DM01DRAFT_1325367</name>
</gene>
<dbReference type="SMART" id="SM00066">
    <property type="entry name" value="GAL4"/>
    <property type="match status" value="1"/>
</dbReference>
<evidence type="ECO:0000256" key="5">
    <source>
        <dbReference type="ARBA" id="ARBA00023125"/>
    </source>
</evidence>
<sequence>MADEEPAKKRQRVSKACQQCRRKKIKCIGSPPACGNCNTLGLTCHYLESKKKRGPPKGYMEAIEGRLQRLEALIGKYVQEDDPRSQALLAELNSPLETVHGELVRPRPLFMQSRDLQDESTSMQHLRQDAGDQENPNPPDEGSESNSPRHDQPYDVDDTPGHRHDSHDRPQRQEEADRLDNMSIDDAGQLRYYGKSSGFDVLWNKQTPLSSFHFKARRALDHGTNVDPYALPPQELSDHLLQLYFSNFYPWLPAVHKDSFLQRMASKTDRPPLLLINCVYAAGSLLTTDINVRSDPDRPETAGDIFKERARLLMDEEWDNFNVHTVQALILLSAVQNGSLNSQRGWLYSGMAIRMAQNLGLHRDCSNWHLTDVEKEERKRAFYCCFLADRLSSAMHGRSPLIDERDVDSPLPSHVDQRHDVGADVHLDEFHNLIKLCSLLGDVLRDLYTVRGRKQLSMMTCPDSIVANLDRRLNKWTSQLPTAMRYRPPNTRLAETAPCPPLQLCQIHMMFYTTLILVHRPFIPGSSSSAAPSIFPSASICTFAANKILDIVLSLQDASKLKGCNNYTLYFMFTAGIIFLHNARSKDSSFAFEAKISVNKIMRAMDELESTWATSARHCNILGALAGLRDIDLSNVDQSYSRSNPQQRLGQPWPSQHQPQQQLNQPSDKDGASETMVKCETTGSSLAIAVPNSPDSQDMDAHEDHAEMSPILLVKEEHVADVAISLSALDERYANYYLGHQGSPPSSAAAQRPTSPAPTSSHPPITLTPSPPAGLGAVLGMDSQTVDTHPDLIQRMLSSHPLASDFLSDSPVPFDPDASAFWEAPSSVDIHEWNRYMASLAHKIDPLMHAPVVHDSHSPPSQQDPVPSSQPPHSS</sequence>
<feature type="region of interest" description="Disordered" evidence="8">
    <location>
        <begin position="639"/>
        <end position="676"/>
    </location>
</feature>
<keyword evidence="5" id="KW-0238">DNA-binding</keyword>
<feature type="compositionally biased region" description="Low complexity" evidence="8">
    <location>
        <begin position="858"/>
        <end position="867"/>
    </location>
</feature>
<evidence type="ECO:0000256" key="7">
    <source>
        <dbReference type="ARBA" id="ARBA00023242"/>
    </source>
</evidence>
<evidence type="ECO:0000256" key="8">
    <source>
        <dbReference type="SAM" id="MobiDB-lite"/>
    </source>
</evidence>
<dbReference type="GO" id="GO:0006351">
    <property type="term" value="P:DNA-templated transcription"/>
    <property type="evidence" value="ECO:0007669"/>
    <property type="project" value="InterPro"/>
</dbReference>
<dbReference type="GO" id="GO:0003677">
    <property type="term" value="F:DNA binding"/>
    <property type="evidence" value="ECO:0007669"/>
    <property type="project" value="UniProtKB-KW"/>
</dbReference>
<dbReference type="CDD" id="cd12148">
    <property type="entry name" value="fungal_TF_MHR"/>
    <property type="match status" value="1"/>
</dbReference>
<evidence type="ECO:0000256" key="6">
    <source>
        <dbReference type="ARBA" id="ARBA00023163"/>
    </source>
</evidence>
<dbReference type="PANTHER" id="PTHR31313">
    <property type="entry name" value="TY1 ENHANCER ACTIVATOR"/>
    <property type="match status" value="1"/>
</dbReference>
<dbReference type="SMART" id="SM00906">
    <property type="entry name" value="Fungal_trans"/>
    <property type="match status" value="1"/>
</dbReference>
<reference evidence="10 11" key="1">
    <citation type="submission" date="2016-07" db="EMBL/GenBank/DDBJ databases">
        <title>Pervasive Adenine N6-methylation of Active Genes in Fungi.</title>
        <authorList>
            <consortium name="DOE Joint Genome Institute"/>
            <person name="Mondo S.J."/>
            <person name="Dannebaum R.O."/>
            <person name="Kuo R.C."/>
            <person name="Labutti K."/>
            <person name="Haridas S."/>
            <person name="Kuo A."/>
            <person name="Salamov A."/>
            <person name="Ahrendt S.R."/>
            <person name="Lipzen A."/>
            <person name="Sullivan W."/>
            <person name="Andreopoulos W.B."/>
            <person name="Clum A."/>
            <person name="Lindquist E."/>
            <person name="Daum C."/>
            <person name="Ramamoorthy G.K."/>
            <person name="Gryganskyi A."/>
            <person name="Culley D."/>
            <person name="Magnuson J.K."/>
            <person name="James T.Y."/>
            <person name="O'Malley M.A."/>
            <person name="Stajich J.E."/>
            <person name="Spatafora J.W."/>
            <person name="Visel A."/>
            <person name="Grigoriev I.V."/>
        </authorList>
    </citation>
    <scope>NUCLEOTIDE SEQUENCE [LARGE SCALE GENOMIC DNA]</scope>
    <source>
        <strain evidence="10 11">NRRL 3301</strain>
    </source>
</reference>
<dbReference type="OrthoDB" id="39175at2759"/>
<keyword evidence="4" id="KW-0805">Transcription regulation</keyword>
<evidence type="ECO:0000259" key="9">
    <source>
        <dbReference type="PROSITE" id="PS50048"/>
    </source>
</evidence>
<dbReference type="Pfam" id="PF00172">
    <property type="entry name" value="Zn_clus"/>
    <property type="match status" value="1"/>
</dbReference>
<dbReference type="Pfam" id="PF04082">
    <property type="entry name" value="Fungal_trans"/>
    <property type="match status" value="1"/>
</dbReference>
<dbReference type="AlphaFoldDB" id="A0A1X2GBE5"/>
<dbReference type="SUPFAM" id="SSF57701">
    <property type="entry name" value="Zn2/Cys6 DNA-binding domain"/>
    <property type="match status" value="1"/>
</dbReference>
<evidence type="ECO:0000256" key="3">
    <source>
        <dbReference type="ARBA" id="ARBA00022833"/>
    </source>
</evidence>
<dbReference type="GO" id="GO:0008270">
    <property type="term" value="F:zinc ion binding"/>
    <property type="evidence" value="ECO:0007669"/>
    <property type="project" value="InterPro"/>
</dbReference>
<proteinExistence type="predicted"/>
<feature type="compositionally biased region" description="Polar residues" evidence="8">
    <location>
        <begin position="639"/>
        <end position="649"/>
    </location>
</feature>
<dbReference type="CDD" id="cd00067">
    <property type="entry name" value="GAL4"/>
    <property type="match status" value="1"/>
</dbReference>
<evidence type="ECO:0000256" key="4">
    <source>
        <dbReference type="ARBA" id="ARBA00023015"/>
    </source>
</evidence>
<evidence type="ECO:0000313" key="11">
    <source>
        <dbReference type="Proteomes" id="UP000242146"/>
    </source>
</evidence>
<feature type="region of interest" description="Disordered" evidence="8">
    <location>
        <begin position="851"/>
        <end position="875"/>
    </location>
</feature>
<dbReference type="STRING" id="101127.A0A1X2GBE5"/>
<dbReference type="PROSITE" id="PS00463">
    <property type="entry name" value="ZN2_CY6_FUNGAL_1"/>
    <property type="match status" value="1"/>
</dbReference>
<feature type="region of interest" description="Disordered" evidence="8">
    <location>
        <begin position="743"/>
        <end position="775"/>
    </location>
</feature>
<feature type="compositionally biased region" description="Low complexity" evidence="8">
    <location>
        <begin position="651"/>
        <end position="666"/>
    </location>
</feature>
<keyword evidence="6" id="KW-0804">Transcription</keyword>
<organism evidence="10 11">
    <name type="scientific">Hesseltinella vesiculosa</name>
    <dbReference type="NCBI Taxonomy" id="101127"/>
    <lineage>
        <taxon>Eukaryota</taxon>
        <taxon>Fungi</taxon>
        <taxon>Fungi incertae sedis</taxon>
        <taxon>Mucoromycota</taxon>
        <taxon>Mucoromycotina</taxon>
        <taxon>Mucoromycetes</taxon>
        <taxon>Mucorales</taxon>
        <taxon>Cunninghamellaceae</taxon>
        <taxon>Hesseltinella</taxon>
    </lineage>
</organism>
<dbReference type="InterPro" id="IPR001138">
    <property type="entry name" value="Zn2Cys6_DnaBD"/>
</dbReference>
<feature type="region of interest" description="Disordered" evidence="8">
    <location>
        <begin position="116"/>
        <end position="183"/>
    </location>
</feature>
<protein>
    <recommendedName>
        <fullName evidence="9">Zn(2)-C6 fungal-type domain-containing protein</fullName>
    </recommendedName>
</protein>
<dbReference type="Gene3D" id="4.10.240.10">
    <property type="entry name" value="Zn(2)-C6 fungal-type DNA-binding domain"/>
    <property type="match status" value="1"/>
</dbReference>
<dbReference type="GO" id="GO:0005634">
    <property type="term" value="C:nucleus"/>
    <property type="evidence" value="ECO:0007669"/>
    <property type="project" value="UniProtKB-SubCell"/>
</dbReference>
<evidence type="ECO:0000256" key="2">
    <source>
        <dbReference type="ARBA" id="ARBA00022723"/>
    </source>
</evidence>
<evidence type="ECO:0000313" key="10">
    <source>
        <dbReference type="EMBL" id="ORX49825.1"/>
    </source>
</evidence>
<feature type="compositionally biased region" description="Low complexity" evidence="8">
    <location>
        <begin position="753"/>
        <end position="765"/>
    </location>
</feature>
<accession>A0A1X2GBE5</accession>
<keyword evidence="7" id="KW-0539">Nucleus</keyword>
<comment type="caution">
    <text evidence="10">The sequence shown here is derived from an EMBL/GenBank/DDBJ whole genome shotgun (WGS) entry which is preliminary data.</text>
</comment>
<name>A0A1X2GBE5_9FUNG</name>
<comment type="subcellular location">
    <subcellularLocation>
        <location evidence="1">Nucleus</location>
    </subcellularLocation>
</comment>
<dbReference type="PROSITE" id="PS50048">
    <property type="entry name" value="ZN2_CY6_FUNGAL_2"/>
    <property type="match status" value="1"/>
</dbReference>